<reference evidence="1 2" key="1">
    <citation type="journal article" date="2018" name="Genomics">
        <title>Molecular footprints of inshore aquatic adaptation in Indo-Pacific humpback dolphin (Sousa chinensis).</title>
        <authorList>
            <person name="Ming Y."/>
            <person name="Jian J."/>
            <person name="Yu F."/>
            <person name="Yu X."/>
            <person name="Wang J."/>
            <person name="Liu W."/>
        </authorList>
    </citation>
    <scope>NUCLEOTIDE SEQUENCE [LARGE SCALE GENOMIC DNA]</scope>
    <source>
        <strain evidence="1">MY-2018</strain>
        <tissue evidence="1">Skin</tissue>
    </source>
</reference>
<evidence type="ECO:0000313" key="2">
    <source>
        <dbReference type="Proteomes" id="UP000295264"/>
    </source>
</evidence>
<feature type="non-terminal residue" evidence="1">
    <location>
        <position position="1"/>
    </location>
</feature>
<organism evidence="1 2">
    <name type="scientific">Sousa chinensis</name>
    <name type="common">Indo-pacific humpbacked dolphin</name>
    <name type="synonym">Steno chinensis</name>
    <dbReference type="NCBI Taxonomy" id="103600"/>
    <lineage>
        <taxon>Eukaryota</taxon>
        <taxon>Metazoa</taxon>
        <taxon>Chordata</taxon>
        <taxon>Craniata</taxon>
        <taxon>Vertebrata</taxon>
        <taxon>Euteleostomi</taxon>
        <taxon>Mammalia</taxon>
        <taxon>Eutheria</taxon>
        <taxon>Laurasiatheria</taxon>
        <taxon>Artiodactyla</taxon>
        <taxon>Whippomorpha</taxon>
        <taxon>Cetacea</taxon>
        <taxon>Odontoceti</taxon>
        <taxon>Delphinidae</taxon>
        <taxon>Sousa</taxon>
    </lineage>
</organism>
<evidence type="ECO:0000313" key="1">
    <source>
        <dbReference type="EMBL" id="TEA37365.1"/>
    </source>
</evidence>
<dbReference type="Proteomes" id="UP000295264">
    <property type="component" value="Unassembled WGS sequence"/>
</dbReference>
<dbReference type="AlphaFoldDB" id="A0A484GNX6"/>
<sequence>ISLVVQWLRLCAPNAGGLGSIPGQGTRSFMPQLRVHMLQLNIPHAATKTRHSQI</sequence>
<name>A0A484GNX6_SOUCH</name>
<feature type="non-terminal residue" evidence="1">
    <location>
        <position position="54"/>
    </location>
</feature>
<keyword evidence="2" id="KW-1185">Reference proteome</keyword>
<gene>
    <name evidence="1" type="ORF">DBR06_SOUSAS1910057</name>
</gene>
<protein>
    <submittedName>
        <fullName evidence="1">Uncharacterized protein</fullName>
    </submittedName>
</protein>
<dbReference type="EMBL" id="QWLN02005675">
    <property type="protein sequence ID" value="TEA37365.1"/>
    <property type="molecule type" value="Genomic_DNA"/>
</dbReference>
<accession>A0A484GNX6</accession>
<comment type="caution">
    <text evidence="1">The sequence shown here is derived from an EMBL/GenBank/DDBJ whole genome shotgun (WGS) entry which is preliminary data.</text>
</comment>
<proteinExistence type="predicted"/>